<comment type="caution">
    <text evidence="2">The sequence shown here is derived from an EMBL/GenBank/DDBJ whole genome shotgun (WGS) entry which is preliminary data.</text>
</comment>
<dbReference type="AlphaFoldDB" id="A0A916NNV7"/>
<feature type="compositionally biased region" description="Low complexity" evidence="1">
    <location>
        <begin position="192"/>
        <end position="223"/>
    </location>
</feature>
<evidence type="ECO:0000256" key="1">
    <source>
        <dbReference type="SAM" id="MobiDB-lite"/>
    </source>
</evidence>
<name>A0A916NNV7_9MICO</name>
<evidence type="ECO:0000313" key="2">
    <source>
        <dbReference type="EMBL" id="CAG7610618.1"/>
    </source>
</evidence>
<protein>
    <recommendedName>
        <fullName evidence="4">TPR-repeat-containing protein</fullName>
    </recommendedName>
</protein>
<proteinExistence type="predicted"/>
<feature type="region of interest" description="Disordered" evidence="1">
    <location>
        <begin position="192"/>
        <end position="251"/>
    </location>
</feature>
<reference evidence="2" key="1">
    <citation type="submission" date="2021-06" db="EMBL/GenBank/DDBJ databases">
        <authorList>
            <person name="Criscuolo A."/>
        </authorList>
    </citation>
    <scope>NUCLEOTIDE SEQUENCE</scope>
    <source>
        <strain evidence="2">CIP111803</strain>
    </source>
</reference>
<gene>
    <name evidence="2" type="ORF">LEUCIP111803_01341</name>
</gene>
<feature type="compositionally biased region" description="Low complexity" evidence="1">
    <location>
        <begin position="242"/>
        <end position="251"/>
    </location>
</feature>
<keyword evidence="3" id="KW-1185">Reference proteome</keyword>
<dbReference type="Proteomes" id="UP000693892">
    <property type="component" value="Unassembled WGS sequence"/>
</dbReference>
<dbReference type="EMBL" id="CAJVAP010000012">
    <property type="protein sequence ID" value="CAG7610618.1"/>
    <property type="molecule type" value="Genomic_DNA"/>
</dbReference>
<sequence>MVADLIDDDPELAHLHAISASRRAGRIPVAREALAATAYRIGDYALALRELRTHRRLSGDQGNIALMVEAERALGRPQKGLETGLEADTTKLNATQRVQLAIAMSGARLDLGQTQQALFELEVPELDPNRAFAYSPELFAAYAAVLEDLGRDAEAADWRERAERAESALNAQSAASDQLEVIEVIEQDLAPEQAPAPEWAEAGASEAGASEAGPSEAEVSESGSSGGEPDGVAALHDEAAEGGEPPTEAAE</sequence>
<evidence type="ECO:0008006" key="4">
    <source>
        <dbReference type="Google" id="ProtNLM"/>
    </source>
</evidence>
<accession>A0A916NNV7</accession>
<organism evidence="2 3">
    <name type="scientific">Leucobacter soli</name>
    <dbReference type="NCBI Taxonomy" id="2812850"/>
    <lineage>
        <taxon>Bacteria</taxon>
        <taxon>Bacillati</taxon>
        <taxon>Actinomycetota</taxon>
        <taxon>Actinomycetes</taxon>
        <taxon>Micrococcales</taxon>
        <taxon>Microbacteriaceae</taxon>
        <taxon>Leucobacter</taxon>
    </lineage>
</organism>
<evidence type="ECO:0000313" key="3">
    <source>
        <dbReference type="Proteomes" id="UP000693892"/>
    </source>
</evidence>